<keyword evidence="2" id="KW-0238">DNA-binding</keyword>
<dbReference type="PRINTS" id="PR00778">
    <property type="entry name" value="HTHARSR"/>
</dbReference>
<dbReference type="PANTHER" id="PTHR43132">
    <property type="entry name" value="ARSENICAL RESISTANCE OPERON REPRESSOR ARSR-RELATED"/>
    <property type="match status" value="1"/>
</dbReference>
<dbReference type="AlphaFoldDB" id="A0A0R2JLB9"/>
<comment type="caution">
    <text evidence="5">The sequence shown here is derived from an EMBL/GenBank/DDBJ whole genome shotgun (WGS) entry which is preliminary data.</text>
</comment>
<evidence type="ECO:0000256" key="2">
    <source>
        <dbReference type="ARBA" id="ARBA00023125"/>
    </source>
</evidence>
<dbReference type="GO" id="GO:0003677">
    <property type="term" value="F:DNA binding"/>
    <property type="evidence" value="ECO:0007669"/>
    <property type="project" value="UniProtKB-KW"/>
</dbReference>
<organism evidence="5 6">
    <name type="scientific">Weissella kandleri</name>
    <dbReference type="NCBI Taxonomy" id="1616"/>
    <lineage>
        <taxon>Bacteria</taxon>
        <taxon>Bacillati</taxon>
        <taxon>Bacillota</taxon>
        <taxon>Bacilli</taxon>
        <taxon>Lactobacillales</taxon>
        <taxon>Lactobacillaceae</taxon>
        <taxon>Weissella</taxon>
    </lineage>
</organism>
<dbReference type="SMART" id="SM00418">
    <property type="entry name" value="HTH_ARSR"/>
    <property type="match status" value="1"/>
</dbReference>
<feature type="domain" description="HTH arsR-type" evidence="4">
    <location>
        <begin position="3"/>
        <end position="97"/>
    </location>
</feature>
<evidence type="ECO:0000313" key="5">
    <source>
        <dbReference type="EMBL" id="KRN74852.1"/>
    </source>
</evidence>
<dbReference type="PROSITE" id="PS50987">
    <property type="entry name" value="HTH_ARSR_2"/>
    <property type="match status" value="1"/>
</dbReference>
<dbReference type="SUPFAM" id="SSF46785">
    <property type="entry name" value="Winged helix' DNA-binding domain"/>
    <property type="match status" value="1"/>
</dbReference>
<proteinExistence type="predicted"/>
<keyword evidence="3" id="KW-0804">Transcription</keyword>
<evidence type="ECO:0000256" key="1">
    <source>
        <dbReference type="ARBA" id="ARBA00023015"/>
    </source>
</evidence>
<dbReference type="InterPro" id="IPR036390">
    <property type="entry name" value="WH_DNA-bd_sf"/>
</dbReference>
<protein>
    <recommendedName>
        <fullName evidence="4">HTH arsR-type domain-containing protein</fullName>
    </recommendedName>
</protein>
<dbReference type="InterPro" id="IPR001845">
    <property type="entry name" value="HTH_ArsR_DNA-bd_dom"/>
</dbReference>
<reference evidence="5 6" key="1">
    <citation type="journal article" date="2015" name="Genome Announc.">
        <title>Expanding the biotechnology potential of lactobacilli through comparative genomics of 213 strains and associated genera.</title>
        <authorList>
            <person name="Sun Z."/>
            <person name="Harris H.M."/>
            <person name="McCann A."/>
            <person name="Guo C."/>
            <person name="Argimon S."/>
            <person name="Zhang W."/>
            <person name="Yang X."/>
            <person name="Jeffery I.B."/>
            <person name="Cooney J.C."/>
            <person name="Kagawa T.F."/>
            <person name="Liu W."/>
            <person name="Song Y."/>
            <person name="Salvetti E."/>
            <person name="Wrobel A."/>
            <person name="Rasinkangas P."/>
            <person name="Parkhill J."/>
            <person name="Rea M.C."/>
            <person name="O'Sullivan O."/>
            <person name="Ritari J."/>
            <person name="Douillard F.P."/>
            <person name="Paul Ross R."/>
            <person name="Yang R."/>
            <person name="Briner A.E."/>
            <person name="Felis G.E."/>
            <person name="de Vos W.M."/>
            <person name="Barrangou R."/>
            <person name="Klaenhammer T.R."/>
            <person name="Caufield P.W."/>
            <person name="Cui Y."/>
            <person name="Zhang H."/>
            <person name="O'Toole P.W."/>
        </authorList>
    </citation>
    <scope>NUCLEOTIDE SEQUENCE [LARGE SCALE GENOMIC DNA]</scope>
    <source>
        <strain evidence="5 6">DSM 20593</strain>
    </source>
</reference>
<evidence type="ECO:0000313" key="6">
    <source>
        <dbReference type="Proteomes" id="UP000051655"/>
    </source>
</evidence>
<dbReference type="EMBL" id="JQBP01000004">
    <property type="protein sequence ID" value="KRN74852.1"/>
    <property type="molecule type" value="Genomic_DNA"/>
</dbReference>
<sequence>MIMKTEMIDELEQIFKLLGNRTRLKIITLLREHTYNVKELVAALEMEQSAVSHQLKLLREAQLVQTTKRGRTVYYYLADSHILILLDNALIHMDHVRRHEECHD</sequence>
<evidence type="ECO:0000259" key="4">
    <source>
        <dbReference type="PROSITE" id="PS50987"/>
    </source>
</evidence>
<dbReference type="GO" id="GO:0003700">
    <property type="term" value="F:DNA-binding transcription factor activity"/>
    <property type="evidence" value="ECO:0007669"/>
    <property type="project" value="InterPro"/>
</dbReference>
<gene>
    <name evidence="5" type="ORF">IV73_GL000974</name>
</gene>
<keyword evidence="1" id="KW-0805">Transcription regulation</keyword>
<dbReference type="CDD" id="cd00090">
    <property type="entry name" value="HTH_ARSR"/>
    <property type="match status" value="1"/>
</dbReference>
<accession>A0A0R2JLB9</accession>
<dbReference type="PATRIC" id="fig|1616.3.peg.994"/>
<dbReference type="Proteomes" id="UP000051655">
    <property type="component" value="Unassembled WGS sequence"/>
</dbReference>
<dbReference type="InterPro" id="IPR011991">
    <property type="entry name" value="ArsR-like_HTH"/>
</dbReference>
<dbReference type="Gene3D" id="1.10.10.10">
    <property type="entry name" value="Winged helix-like DNA-binding domain superfamily/Winged helix DNA-binding domain"/>
    <property type="match status" value="1"/>
</dbReference>
<dbReference type="InterPro" id="IPR036388">
    <property type="entry name" value="WH-like_DNA-bd_sf"/>
</dbReference>
<dbReference type="STRING" id="1616.IV73_GL000974"/>
<name>A0A0R2JLB9_9LACO</name>
<dbReference type="PANTHER" id="PTHR43132:SF6">
    <property type="entry name" value="HTH-TYPE TRANSCRIPTIONAL REPRESSOR CZRA"/>
    <property type="match status" value="1"/>
</dbReference>
<dbReference type="InterPro" id="IPR051011">
    <property type="entry name" value="Metal_resp_trans_reg"/>
</dbReference>
<dbReference type="NCBIfam" id="NF033788">
    <property type="entry name" value="HTH_metalloreg"/>
    <property type="match status" value="1"/>
</dbReference>
<evidence type="ECO:0000256" key="3">
    <source>
        <dbReference type="ARBA" id="ARBA00023163"/>
    </source>
</evidence>
<dbReference type="Pfam" id="PF01022">
    <property type="entry name" value="HTH_5"/>
    <property type="match status" value="1"/>
</dbReference>
<keyword evidence="6" id="KW-1185">Reference proteome</keyword>